<dbReference type="Gene3D" id="3.90.550.10">
    <property type="entry name" value="Spore Coat Polysaccharide Biosynthesis Protein SpsA, Chain A"/>
    <property type="match status" value="1"/>
</dbReference>
<evidence type="ECO:0000259" key="1">
    <source>
        <dbReference type="Pfam" id="PF00535"/>
    </source>
</evidence>
<dbReference type="InterPro" id="IPR050256">
    <property type="entry name" value="Glycosyltransferase_2"/>
</dbReference>
<organism evidence="2 3">
    <name type="scientific">Nitrosococcus wardiae</name>
    <dbReference type="NCBI Taxonomy" id="1814290"/>
    <lineage>
        <taxon>Bacteria</taxon>
        <taxon>Pseudomonadati</taxon>
        <taxon>Pseudomonadota</taxon>
        <taxon>Gammaproteobacteria</taxon>
        <taxon>Chromatiales</taxon>
        <taxon>Chromatiaceae</taxon>
        <taxon>Nitrosococcus</taxon>
    </lineage>
</organism>
<dbReference type="KEGG" id="nwr:E3U44_02745"/>
<keyword evidence="2" id="KW-0808">Transferase</keyword>
<dbReference type="PANTHER" id="PTHR48090">
    <property type="entry name" value="UNDECAPRENYL-PHOSPHATE 4-DEOXY-4-FORMAMIDO-L-ARABINOSE TRANSFERASE-RELATED"/>
    <property type="match status" value="1"/>
</dbReference>
<name>A0A4P7BUN6_9GAMM</name>
<evidence type="ECO:0000313" key="2">
    <source>
        <dbReference type="EMBL" id="QBQ53541.1"/>
    </source>
</evidence>
<evidence type="ECO:0000313" key="3">
    <source>
        <dbReference type="Proteomes" id="UP000294325"/>
    </source>
</evidence>
<dbReference type="Pfam" id="PF00535">
    <property type="entry name" value="Glycos_transf_2"/>
    <property type="match status" value="1"/>
</dbReference>
<proteinExistence type="predicted"/>
<dbReference type="PANTHER" id="PTHR48090:SF7">
    <property type="entry name" value="RFBJ PROTEIN"/>
    <property type="match status" value="1"/>
</dbReference>
<reference evidence="2 3" key="1">
    <citation type="submission" date="2019-03" db="EMBL/GenBank/DDBJ databases">
        <title>The genome sequence of Nitrosococcus wardiae strain D1FHST reveals the archetypal metabolic capacity of ammonia-oxidizing Gammaproteobacteria.</title>
        <authorList>
            <person name="Wang L."/>
            <person name="Lim C.K."/>
            <person name="Hanson T.E."/>
            <person name="Dang H."/>
            <person name="Klotz M.G."/>
        </authorList>
    </citation>
    <scope>NUCLEOTIDE SEQUENCE [LARGE SCALE GENOMIC DNA]</scope>
    <source>
        <strain evidence="2 3">D1FHS</strain>
    </source>
</reference>
<dbReference type="GO" id="GO:0016740">
    <property type="term" value="F:transferase activity"/>
    <property type="evidence" value="ECO:0007669"/>
    <property type="project" value="UniProtKB-KW"/>
</dbReference>
<dbReference type="OrthoDB" id="9811884at2"/>
<gene>
    <name evidence="2" type="ORF">E3U44_02745</name>
</gene>
<sequence length="250" mass="26882">MRLIALVEIGGSLEKGSVNVVVLIPAHNEAATIGSIVGAVKRHLACEVVVVDDASTDRTAEIARSAGATVLSLSCNLGAWGATQAGIRYALKAGYKQVLTMDADGQHLPEAFPSLLVALASGEADVVIGACTQRGSHARQLAWIYFRKLTGLRIEDLTSGFRAYNEAAMAVLASPEATLLDYQDVGVLLLLRHARLRIKEVPVPMRERDHGSSRVFPSWLIVGKYMLQTSILCLAKVGMNGKRQRAYSDD</sequence>
<dbReference type="InterPro" id="IPR001173">
    <property type="entry name" value="Glyco_trans_2-like"/>
</dbReference>
<dbReference type="CDD" id="cd04179">
    <property type="entry name" value="DPM_DPG-synthase_like"/>
    <property type="match status" value="1"/>
</dbReference>
<dbReference type="InterPro" id="IPR029044">
    <property type="entry name" value="Nucleotide-diphossugar_trans"/>
</dbReference>
<accession>A0A4P7BUN6</accession>
<dbReference type="EMBL" id="CP038033">
    <property type="protein sequence ID" value="QBQ53541.1"/>
    <property type="molecule type" value="Genomic_DNA"/>
</dbReference>
<dbReference type="Proteomes" id="UP000294325">
    <property type="component" value="Chromosome"/>
</dbReference>
<dbReference type="AlphaFoldDB" id="A0A4P7BUN6"/>
<keyword evidence="3" id="KW-1185">Reference proteome</keyword>
<feature type="domain" description="Glycosyltransferase 2-like" evidence="1">
    <location>
        <begin position="22"/>
        <end position="146"/>
    </location>
</feature>
<protein>
    <submittedName>
        <fullName evidence="2">Glycosyltransferase family 2 protein</fullName>
    </submittedName>
</protein>
<dbReference type="SUPFAM" id="SSF53448">
    <property type="entry name" value="Nucleotide-diphospho-sugar transferases"/>
    <property type="match status" value="1"/>
</dbReference>